<keyword evidence="5" id="KW-0515">Mutator protein</keyword>
<evidence type="ECO:0000256" key="12">
    <source>
        <dbReference type="ARBA" id="ARBA00022842"/>
    </source>
</evidence>
<keyword evidence="6" id="KW-0963">Cytoplasm</keyword>
<dbReference type="GO" id="GO:0003887">
    <property type="term" value="F:DNA-directed DNA polymerase activity"/>
    <property type="evidence" value="ECO:0007669"/>
    <property type="project" value="UniProtKB-KW"/>
</dbReference>
<comment type="cofactor">
    <cofactor evidence="1">
        <name>Mg(2+)</name>
        <dbReference type="ChEBI" id="CHEBI:18420"/>
    </cofactor>
</comment>
<evidence type="ECO:0000256" key="10">
    <source>
        <dbReference type="ARBA" id="ARBA00022723"/>
    </source>
</evidence>
<keyword evidence="14" id="KW-0238">DNA-binding</keyword>
<dbReference type="FunFam" id="3.40.1170.60:FF:000001">
    <property type="entry name" value="DNA polymerase IV"/>
    <property type="match status" value="1"/>
</dbReference>
<dbReference type="NCBIfam" id="NF002677">
    <property type="entry name" value="PRK02406.1"/>
    <property type="match status" value="1"/>
</dbReference>
<dbReference type="SUPFAM" id="SSF100879">
    <property type="entry name" value="Lesion bypass DNA polymerase (Y-family), little finger domain"/>
    <property type="match status" value="1"/>
</dbReference>
<dbReference type="PANTHER" id="PTHR11076:SF33">
    <property type="entry name" value="DNA POLYMERASE KAPPA"/>
    <property type="match status" value="1"/>
</dbReference>
<evidence type="ECO:0000256" key="15">
    <source>
        <dbReference type="ARBA" id="ARBA00023204"/>
    </source>
</evidence>
<comment type="subcellular location">
    <subcellularLocation>
        <location evidence="2">Cytoplasm</location>
    </subcellularLocation>
</comment>
<evidence type="ECO:0000256" key="7">
    <source>
        <dbReference type="ARBA" id="ARBA00022679"/>
    </source>
</evidence>
<dbReference type="Pfam" id="PF00817">
    <property type="entry name" value="IMS"/>
    <property type="match status" value="1"/>
</dbReference>
<dbReference type="Pfam" id="PF11799">
    <property type="entry name" value="IMS_C"/>
    <property type="match status" value="1"/>
</dbReference>
<evidence type="ECO:0000256" key="9">
    <source>
        <dbReference type="ARBA" id="ARBA00022705"/>
    </source>
</evidence>
<dbReference type="GO" id="GO:0006281">
    <property type="term" value="P:DNA repair"/>
    <property type="evidence" value="ECO:0007669"/>
    <property type="project" value="UniProtKB-KW"/>
</dbReference>
<dbReference type="Gene3D" id="3.30.1490.100">
    <property type="entry name" value="DNA polymerase, Y-family, little finger domain"/>
    <property type="match status" value="1"/>
</dbReference>
<keyword evidence="15" id="KW-0234">DNA repair</keyword>
<evidence type="ECO:0000256" key="17">
    <source>
        <dbReference type="SAM" id="MobiDB-lite"/>
    </source>
</evidence>
<dbReference type="SUPFAM" id="SSF56672">
    <property type="entry name" value="DNA/RNA polymerases"/>
    <property type="match status" value="1"/>
</dbReference>
<evidence type="ECO:0000256" key="6">
    <source>
        <dbReference type="ARBA" id="ARBA00022490"/>
    </source>
</evidence>
<dbReference type="AlphaFoldDB" id="A0A382F2U8"/>
<dbReference type="InterPro" id="IPR017961">
    <property type="entry name" value="DNA_pol_Y-fam_little_finger"/>
</dbReference>
<dbReference type="EC" id="2.7.7.7" evidence="4"/>
<keyword evidence="10" id="KW-0479">Metal-binding</keyword>
<keyword evidence="12" id="KW-0460">Magnesium</keyword>
<keyword evidence="13" id="KW-0239">DNA-directed DNA polymerase</keyword>
<dbReference type="GO" id="GO:0005829">
    <property type="term" value="C:cytosol"/>
    <property type="evidence" value="ECO:0007669"/>
    <property type="project" value="TreeGrafter"/>
</dbReference>
<dbReference type="GO" id="GO:0003684">
    <property type="term" value="F:damaged DNA binding"/>
    <property type="evidence" value="ECO:0007669"/>
    <property type="project" value="InterPro"/>
</dbReference>
<comment type="catalytic activity">
    <reaction evidence="16">
        <text>DNA(n) + a 2'-deoxyribonucleoside 5'-triphosphate = DNA(n+1) + diphosphate</text>
        <dbReference type="Rhea" id="RHEA:22508"/>
        <dbReference type="Rhea" id="RHEA-COMP:17339"/>
        <dbReference type="Rhea" id="RHEA-COMP:17340"/>
        <dbReference type="ChEBI" id="CHEBI:33019"/>
        <dbReference type="ChEBI" id="CHEBI:61560"/>
        <dbReference type="ChEBI" id="CHEBI:173112"/>
        <dbReference type="EC" id="2.7.7.7"/>
    </reaction>
</comment>
<dbReference type="GO" id="GO:0046872">
    <property type="term" value="F:metal ion binding"/>
    <property type="evidence" value="ECO:0007669"/>
    <property type="project" value="UniProtKB-KW"/>
</dbReference>
<evidence type="ECO:0000256" key="4">
    <source>
        <dbReference type="ARBA" id="ARBA00012417"/>
    </source>
</evidence>
<dbReference type="InterPro" id="IPR043502">
    <property type="entry name" value="DNA/RNA_pol_sf"/>
</dbReference>
<evidence type="ECO:0000256" key="16">
    <source>
        <dbReference type="ARBA" id="ARBA00049244"/>
    </source>
</evidence>
<protein>
    <recommendedName>
        <fullName evidence="4">DNA-directed DNA polymerase</fullName>
        <ecNumber evidence="4">2.7.7.7</ecNumber>
    </recommendedName>
</protein>
<reference evidence="19" key="1">
    <citation type="submission" date="2018-05" db="EMBL/GenBank/DDBJ databases">
        <authorList>
            <person name="Lanie J.A."/>
            <person name="Ng W.-L."/>
            <person name="Kazmierczak K.M."/>
            <person name="Andrzejewski T.M."/>
            <person name="Davidsen T.M."/>
            <person name="Wayne K.J."/>
            <person name="Tettelin H."/>
            <person name="Glass J.I."/>
            <person name="Rusch D."/>
            <person name="Podicherti R."/>
            <person name="Tsui H.-C.T."/>
            <person name="Winkler M.E."/>
        </authorList>
    </citation>
    <scope>NUCLEOTIDE SEQUENCE</scope>
</reference>
<dbReference type="CDD" id="cd03586">
    <property type="entry name" value="PolY_Pol_IV_kappa"/>
    <property type="match status" value="1"/>
</dbReference>
<keyword evidence="9" id="KW-0235">DNA replication</keyword>
<dbReference type="InterPro" id="IPR043128">
    <property type="entry name" value="Rev_trsase/Diguanyl_cyclase"/>
</dbReference>
<dbReference type="GO" id="GO:0009432">
    <property type="term" value="P:SOS response"/>
    <property type="evidence" value="ECO:0007669"/>
    <property type="project" value="TreeGrafter"/>
</dbReference>
<dbReference type="InterPro" id="IPR022880">
    <property type="entry name" value="DNApol_IV"/>
</dbReference>
<keyword evidence="8" id="KW-0548">Nucleotidyltransferase</keyword>
<evidence type="ECO:0000256" key="8">
    <source>
        <dbReference type="ARBA" id="ARBA00022695"/>
    </source>
</evidence>
<evidence type="ECO:0000256" key="11">
    <source>
        <dbReference type="ARBA" id="ARBA00022763"/>
    </source>
</evidence>
<evidence type="ECO:0000256" key="1">
    <source>
        <dbReference type="ARBA" id="ARBA00001946"/>
    </source>
</evidence>
<evidence type="ECO:0000256" key="5">
    <source>
        <dbReference type="ARBA" id="ARBA00022457"/>
    </source>
</evidence>
<name>A0A382F2U8_9ZZZZ</name>
<dbReference type="PANTHER" id="PTHR11076">
    <property type="entry name" value="DNA REPAIR POLYMERASE UMUC / TRANSFERASE FAMILY MEMBER"/>
    <property type="match status" value="1"/>
</dbReference>
<sequence length="404" mass="44589">MHADMDAFYASVEQRDDPALRGRPLAVGGSSARGVVAAASYEARKFGVRSAMPSFEARRKCPDLIFVRGNMALYKRESRRVFEIFQDFSPAVERLSLDEAFIDLTGTERLLGDPVEVGERLRRRLHDELGLPVSVGIGPIKMVAKIASQLAKPDGLMHVSQAEVRGFLDPLPVRRIWGVGPVAGDRIVSAGFETLGDLARATDAELASQLGDWGVEIAKLARGEDVREVEPYRDAVSYSEEHTFMNDISDHDMLESMIRTHAESVARRLRRDAVRARTVVLKWKEAKRTAPGPRGYPLRSRQVTLGDATDDGMTVASAATGLLRKSGPTAPIRLIGVGCTNLLEDVDSTQTTLFHDTRMHKRNDLNRTLDRIDDRFGQGTVTRATQHSTERAGLSMQVKRGDGE</sequence>
<dbReference type="InterPro" id="IPR036775">
    <property type="entry name" value="DNA_pol_Y-fam_lit_finger_sf"/>
</dbReference>
<evidence type="ECO:0000256" key="14">
    <source>
        <dbReference type="ARBA" id="ARBA00023125"/>
    </source>
</evidence>
<dbReference type="PROSITE" id="PS50173">
    <property type="entry name" value="UMUC"/>
    <property type="match status" value="1"/>
</dbReference>
<comment type="similarity">
    <text evidence="3">Belongs to the DNA polymerase type-Y family.</text>
</comment>
<feature type="region of interest" description="Disordered" evidence="17">
    <location>
        <begin position="383"/>
        <end position="404"/>
    </location>
</feature>
<keyword evidence="7" id="KW-0808">Transferase</keyword>
<gene>
    <name evidence="19" type="ORF">METZ01_LOCUS209869</name>
</gene>
<evidence type="ECO:0000256" key="13">
    <source>
        <dbReference type="ARBA" id="ARBA00022932"/>
    </source>
</evidence>
<keyword evidence="11" id="KW-0227">DNA damage</keyword>
<evidence type="ECO:0000256" key="2">
    <source>
        <dbReference type="ARBA" id="ARBA00004496"/>
    </source>
</evidence>
<evidence type="ECO:0000256" key="3">
    <source>
        <dbReference type="ARBA" id="ARBA00010945"/>
    </source>
</evidence>
<dbReference type="EMBL" id="UINC01047579">
    <property type="protein sequence ID" value="SVB57015.1"/>
    <property type="molecule type" value="Genomic_DNA"/>
</dbReference>
<dbReference type="GO" id="GO:0006260">
    <property type="term" value="P:DNA replication"/>
    <property type="evidence" value="ECO:0007669"/>
    <property type="project" value="UniProtKB-KW"/>
</dbReference>
<evidence type="ECO:0000313" key="19">
    <source>
        <dbReference type="EMBL" id="SVB57015.1"/>
    </source>
</evidence>
<accession>A0A382F2U8</accession>
<proteinExistence type="inferred from homology"/>
<dbReference type="Gene3D" id="3.40.1170.60">
    <property type="match status" value="1"/>
</dbReference>
<organism evidence="19">
    <name type="scientific">marine metagenome</name>
    <dbReference type="NCBI Taxonomy" id="408172"/>
    <lineage>
        <taxon>unclassified sequences</taxon>
        <taxon>metagenomes</taxon>
        <taxon>ecological metagenomes</taxon>
    </lineage>
</organism>
<dbReference type="InterPro" id="IPR001126">
    <property type="entry name" value="UmuC"/>
</dbReference>
<feature type="domain" description="UmuC" evidence="18">
    <location>
        <begin position="1"/>
        <end position="180"/>
    </location>
</feature>
<dbReference type="InterPro" id="IPR050116">
    <property type="entry name" value="DNA_polymerase-Y"/>
</dbReference>
<dbReference type="HAMAP" id="MF_01113">
    <property type="entry name" value="DNApol_IV"/>
    <property type="match status" value="1"/>
</dbReference>
<dbReference type="GO" id="GO:0042276">
    <property type="term" value="P:error-prone translesion synthesis"/>
    <property type="evidence" value="ECO:0007669"/>
    <property type="project" value="TreeGrafter"/>
</dbReference>
<dbReference type="Gene3D" id="3.30.70.270">
    <property type="match status" value="1"/>
</dbReference>
<evidence type="ECO:0000259" key="18">
    <source>
        <dbReference type="PROSITE" id="PS50173"/>
    </source>
</evidence>
<dbReference type="Gene3D" id="1.10.150.20">
    <property type="entry name" value="5' to 3' exonuclease, C-terminal subdomain"/>
    <property type="match status" value="1"/>
</dbReference>